<organism evidence="12 13">
    <name type="scientific">Anditalea andensis</name>
    <dbReference type="NCBI Taxonomy" id="1048983"/>
    <lineage>
        <taxon>Bacteria</taxon>
        <taxon>Pseudomonadati</taxon>
        <taxon>Bacteroidota</taxon>
        <taxon>Cytophagia</taxon>
        <taxon>Cytophagales</taxon>
        <taxon>Cytophagaceae</taxon>
        <taxon>Anditalea</taxon>
    </lineage>
</organism>
<evidence type="ECO:0008006" key="14">
    <source>
        <dbReference type="Google" id="ProtNLM"/>
    </source>
</evidence>
<dbReference type="FunFam" id="3.40.50.300:FF:000299">
    <property type="entry name" value="ABC transporter ATP-binding protein/permease"/>
    <property type="match status" value="1"/>
</dbReference>
<dbReference type="EMBL" id="JMIH01000028">
    <property type="protein sequence ID" value="KEO72202.1"/>
    <property type="molecule type" value="Genomic_DNA"/>
</dbReference>
<dbReference type="InterPro" id="IPR011527">
    <property type="entry name" value="ABC1_TM_dom"/>
</dbReference>
<dbReference type="InterPro" id="IPR039421">
    <property type="entry name" value="Type_1_exporter"/>
</dbReference>
<sequence>MKSYLQNNFTHFIYFYNRLKFRIFIRMGLSLSVGILDGFGLAMFLPLLHIAENSANNDISGLGNLDFLIDGMVKLNLSLTLQNILMVMSLFFILKGILFYLSSVYAVYLKQFFIKAIRVSLSNSLTTMSYKSFILSNPGRIQNTLTGEVSKISKAYESYFEAFKQIVLIIVYMSFAFFVEAQFALLICTGGVLTSVLYTKIYKSTKTSSSKVTKGSNLYQGLILQMVSNFKYLKSTGYIERYNQKLLNSINYIEGQNRKIGNLGAVASSIREPILIIIVSVVILIQIELLNGTFGTIMISLLFFYRALTAMILMQTYYNDFLSVSGSLDNMTNFETELKKSQETKGKLTISSLRENIILKDATLKYSNHVIIKHLNLSIHKNSTIAFVGESGSGKTTLVNIITGLLPLNDGQLLIDGVNSRVINLNSYQQKIGYITQEPAIFNDTIFNNITFWADKTPDNINRFNTAIRQAHLDIYLNALLDKEDTILGNNGINLSGGQKQRIAIARELYKQVALLILDEATSALDSETERVIQSGIKELHGKCTIIIIAHRLSTIKHADRIIILDKGEIIDEGSFMHLMERSPKFKQMIALQEV</sequence>
<evidence type="ECO:0000256" key="2">
    <source>
        <dbReference type="ARBA" id="ARBA00022448"/>
    </source>
</evidence>
<dbReference type="InterPro" id="IPR027417">
    <property type="entry name" value="P-loop_NTPase"/>
</dbReference>
<feature type="domain" description="ABC transporter" evidence="10">
    <location>
        <begin position="357"/>
        <end position="592"/>
    </location>
</feature>
<name>A0A074LEJ9_9BACT</name>
<dbReference type="PROSITE" id="PS50893">
    <property type="entry name" value="ABC_TRANSPORTER_2"/>
    <property type="match status" value="1"/>
</dbReference>
<dbReference type="PANTHER" id="PTHR24221">
    <property type="entry name" value="ATP-BINDING CASSETTE SUB-FAMILY B"/>
    <property type="match status" value="1"/>
</dbReference>
<gene>
    <name evidence="12" type="ORF">EL17_20060</name>
</gene>
<dbReference type="Pfam" id="PF00664">
    <property type="entry name" value="ABC_membrane"/>
    <property type="match status" value="1"/>
</dbReference>
<evidence type="ECO:0000259" key="11">
    <source>
        <dbReference type="PROSITE" id="PS50929"/>
    </source>
</evidence>
<dbReference type="GO" id="GO:0016887">
    <property type="term" value="F:ATP hydrolysis activity"/>
    <property type="evidence" value="ECO:0007669"/>
    <property type="project" value="InterPro"/>
</dbReference>
<dbReference type="Gene3D" id="3.40.50.300">
    <property type="entry name" value="P-loop containing nucleotide triphosphate hydrolases"/>
    <property type="match status" value="1"/>
</dbReference>
<dbReference type="SUPFAM" id="SSF90123">
    <property type="entry name" value="ABC transporter transmembrane region"/>
    <property type="match status" value="1"/>
</dbReference>
<reference evidence="12 13" key="1">
    <citation type="submission" date="2014-04" db="EMBL/GenBank/DDBJ databases">
        <title>Characterization and application of a salt tolerant electro-active bacterium.</title>
        <authorList>
            <person name="Yang L."/>
            <person name="Wei S."/>
            <person name="Tay Q.X.M."/>
        </authorList>
    </citation>
    <scope>NUCLEOTIDE SEQUENCE [LARGE SCALE GENOMIC DNA]</scope>
    <source>
        <strain evidence="12 13">LY1</strain>
    </source>
</reference>
<dbReference type="InterPro" id="IPR003593">
    <property type="entry name" value="AAA+_ATPase"/>
</dbReference>
<keyword evidence="2" id="KW-0813">Transport</keyword>
<dbReference type="GO" id="GO:0034040">
    <property type="term" value="F:ATPase-coupled lipid transmembrane transporter activity"/>
    <property type="evidence" value="ECO:0007669"/>
    <property type="project" value="TreeGrafter"/>
</dbReference>
<evidence type="ECO:0000256" key="4">
    <source>
        <dbReference type="ARBA" id="ARBA00022692"/>
    </source>
</evidence>
<evidence type="ECO:0000259" key="10">
    <source>
        <dbReference type="PROSITE" id="PS50893"/>
    </source>
</evidence>
<feature type="transmembrane region" description="Helical" evidence="9">
    <location>
        <begin position="293"/>
        <end position="313"/>
    </location>
</feature>
<keyword evidence="3" id="KW-1003">Cell membrane</keyword>
<keyword evidence="5" id="KW-0547">Nucleotide-binding</keyword>
<dbReference type="GO" id="GO:0140359">
    <property type="term" value="F:ABC-type transporter activity"/>
    <property type="evidence" value="ECO:0007669"/>
    <property type="project" value="InterPro"/>
</dbReference>
<feature type="transmembrane region" description="Helical" evidence="9">
    <location>
        <begin position="23"/>
        <end position="48"/>
    </location>
</feature>
<evidence type="ECO:0000256" key="1">
    <source>
        <dbReference type="ARBA" id="ARBA00004651"/>
    </source>
</evidence>
<feature type="domain" description="ABC transmembrane type-1" evidence="11">
    <location>
        <begin position="68"/>
        <end position="323"/>
    </location>
</feature>
<evidence type="ECO:0000256" key="8">
    <source>
        <dbReference type="ARBA" id="ARBA00023136"/>
    </source>
</evidence>
<keyword evidence="13" id="KW-1185">Reference proteome</keyword>
<dbReference type="GO" id="GO:0005524">
    <property type="term" value="F:ATP binding"/>
    <property type="evidence" value="ECO:0007669"/>
    <property type="project" value="UniProtKB-KW"/>
</dbReference>
<dbReference type="eggNOG" id="COG1132">
    <property type="taxonomic scope" value="Bacteria"/>
</dbReference>
<dbReference type="SMART" id="SM00382">
    <property type="entry name" value="AAA"/>
    <property type="match status" value="1"/>
</dbReference>
<comment type="caution">
    <text evidence="12">The sequence shown here is derived from an EMBL/GenBank/DDBJ whole genome shotgun (WGS) entry which is preliminary data.</text>
</comment>
<evidence type="ECO:0000313" key="13">
    <source>
        <dbReference type="Proteomes" id="UP000027821"/>
    </source>
</evidence>
<dbReference type="Proteomes" id="UP000027821">
    <property type="component" value="Unassembled WGS sequence"/>
</dbReference>
<dbReference type="PANTHER" id="PTHR24221:SF654">
    <property type="entry name" value="ATP-BINDING CASSETTE SUB-FAMILY B MEMBER 6"/>
    <property type="match status" value="1"/>
</dbReference>
<accession>A0A074LEJ9</accession>
<dbReference type="InterPro" id="IPR003439">
    <property type="entry name" value="ABC_transporter-like_ATP-bd"/>
</dbReference>
<keyword evidence="8 9" id="KW-0472">Membrane</keyword>
<dbReference type="PROSITE" id="PS00211">
    <property type="entry name" value="ABC_TRANSPORTER_1"/>
    <property type="match status" value="1"/>
</dbReference>
<dbReference type="AlphaFoldDB" id="A0A074LEJ9"/>
<dbReference type="InterPro" id="IPR017871">
    <property type="entry name" value="ABC_transporter-like_CS"/>
</dbReference>
<comment type="subcellular location">
    <subcellularLocation>
        <location evidence="1">Cell membrane</location>
        <topology evidence="1">Multi-pass membrane protein</topology>
    </subcellularLocation>
</comment>
<evidence type="ECO:0000256" key="3">
    <source>
        <dbReference type="ARBA" id="ARBA00022475"/>
    </source>
</evidence>
<dbReference type="Pfam" id="PF00005">
    <property type="entry name" value="ABC_tran"/>
    <property type="match status" value="1"/>
</dbReference>
<dbReference type="PROSITE" id="PS50929">
    <property type="entry name" value="ABC_TM1F"/>
    <property type="match status" value="1"/>
</dbReference>
<dbReference type="InterPro" id="IPR036640">
    <property type="entry name" value="ABC1_TM_sf"/>
</dbReference>
<keyword evidence="7 9" id="KW-1133">Transmembrane helix</keyword>
<keyword evidence="6" id="KW-0067">ATP-binding</keyword>
<evidence type="ECO:0000256" key="6">
    <source>
        <dbReference type="ARBA" id="ARBA00022840"/>
    </source>
</evidence>
<proteinExistence type="predicted"/>
<keyword evidence="4 9" id="KW-0812">Transmembrane</keyword>
<evidence type="ECO:0000256" key="9">
    <source>
        <dbReference type="SAM" id="Phobius"/>
    </source>
</evidence>
<evidence type="ECO:0000256" key="7">
    <source>
        <dbReference type="ARBA" id="ARBA00022989"/>
    </source>
</evidence>
<dbReference type="GO" id="GO:0005886">
    <property type="term" value="C:plasma membrane"/>
    <property type="evidence" value="ECO:0007669"/>
    <property type="project" value="UniProtKB-SubCell"/>
</dbReference>
<feature type="transmembrane region" description="Helical" evidence="9">
    <location>
        <begin position="84"/>
        <end position="108"/>
    </location>
</feature>
<dbReference type="SUPFAM" id="SSF52540">
    <property type="entry name" value="P-loop containing nucleoside triphosphate hydrolases"/>
    <property type="match status" value="1"/>
</dbReference>
<feature type="transmembrane region" description="Helical" evidence="9">
    <location>
        <begin position="159"/>
        <end position="177"/>
    </location>
</feature>
<dbReference type="STRING" id="1048983.EL17_20060"/>
<dbReference type="Gene3D" id="1.20.1560.10">
    <property type="entry name" value="ABC transporter type 1, transmembrane domain"/>
    <property type="match status" value="1"/>
</dbReference>
<evidence type="ECO:0000313" key="12">
    <source>
        <dbReference type="EMBL" id="KEO72202.1"/>
    </source>
</evidence>
<protein>
    <recommendedName>
        <fullName evidence="14">ABC transporter ATP-binding protein</fullName>
    </recommendedName>
</protein>
<evidence type="ECO:0000256" key="5">
    <source>
        <dbReference type="ARBA" id="ARBA00022741"/>
    </source>
</evidence>